<evidence type="ECO:0000256" key="2">
    <source>
        <dbReference type="ARBA" id="ARBA00022676"/>
    </source>
</evidence>
<organism evidence="6 7">
    <name type="scientific">Iris pallida</name>
    <name type="common">Sweet iris</name>
    <dbReference type="NCBI Taxonomy" id="29817"/>
    <lineage>
        <taxon>Eukaryota</taxon>
        <taxon>Viridiplantae</taxon>
        <taxon>Streptophyta</taxon>
        <taxon>Embryophyta</taxon>
        <taxon>Tracheophyta</taxon>
        <taxon>Spermatophyta</taxon>
        <taxon>Magnoliopsida</taxon>
        <taxon>Liliopsida</taxon>
        <taxon>Asparagales</taxon>
        <taxon>Iridaceae</taxon>
        <taxon>Iridoideae</taxon>
        <taxon>Irideae</taxon>
        <taxon>Iris</taxon>
    </lineage>
</organism>
<gene>
    <name evidence="6" type="ORF">M6B38_107885</name>
</gene>
<reference evidence="6" key="1">
    <citation type="journal article" date="2023" name="GigaByte">
        <title>Genome assembly of the bearded iris, Iris pallida Lam.</title>
        <authorList>
            <person name="Bruccoleri R.E."/>
            <person name="Oakeley E.J."/>
            <person name="Faust A.M.E."/>
            <person name="Altorfer M."/>
            <person name="Dessus-Babus S."/>
            <person name="Burckhardt D."/>
            <person name="Oertli M."/>
            <person name="Naumann U."/>
            <person name="Petersen F."/>
            <person name="Wong J."/>
        </authorList>
    </citation>
    <scope>NUCLEOTIDE SEQUENCE</scope>
    <source>
        <strain evidence="6">GSM-AAB239-AS_SAM_17_03QT</strain>
    </source>
</reference>
<evidence type="ECO:0000256" key="3">
    <source>
        <dbReference type="ARBA" id="ARBA00022679"/>
    </source>
</evidence>
<dbReference type="InterPro" id="IPR044174">
    <property type="entry name" value="BC10-like"/>
</dbReference>
<keyword evidence="5" id="KW-0325">Glycoprotein</keyword>
<dbReference type="Proteomes" id="UP001140949">
    <property type="component" value="Unassembled WGS sequence"/>
</dbReference>
<protein>
    <recommendedName>
        <fullName evidence="8">Core-2/I-branching beta-1,6-N-acetylglucosaminyltransferase family protein</fullName>
    </recommendedName>
</protein>
<reference evidence="6" key="2">
    <citation type="submission" date="2023-04" db="EMBL/GenBank/DDBJ databases">
        <authorList>
            <person name="Bruccoleri R.E."/>
            <person name="Oakeley E.J."/>
            <person name="Faust A.-M."/>
            <person name="Dessus-Babus S."/>
            <person name="Altorfer M."/>
            <person name="Burckhardt D."/>
            <person name="Oertli M."/>
            <person name="Naumann U."/>
            <person name="Petersen F."/>
            <person name="Wong J."/>
        </authorList>
    </citation>
    <scope>NUCLEOTIDE SEQUENCE</scope>
    <source>
        <strain evidence="6">GSM-AAB239-AS_SAM_17_03QT</strain>
        <tissue evidence="6">Leaf</tissue>
    </source>
</reference>
<evidence type="ECO:0000313" key="7">
    <source>
        <dbReference type="Proteomes" id="UP001140949"/>
    </source>
</evidence>
<dbReference type="InterPro" id="IPR003406">
    <property type="entry name" value="Glyco_trans_14"/>
</dbReference>
<evidence type="ECO:0000313" key="6">
    <source>
        <dbReference type="EMBL" id="KAJ6803317.1"/>
    </source>
</evidence>
<dbReference type="EMBL" id="JANAVB010036615">
    <property type="protein sequence ID" value="KAJ6803317.1"/>
    <property type="molecule type" value="Genomic_DNA"/>
</dbReference>
<evidence type="ECO:0000256" key="5">
    <source>
        <dbReference type="ARBA" id="ARBA00023180"/>
    </source>
</evidence>
<evidence type="ECO:0000256" key="4">
    <source>
        <dbReference type="ARBA" id="ARBA00023136"/>
    </source>
</evidence>
<comment type="subcellular location">
    <subcellularLocation>
        <location evidence="1">Membrane</location>
        <topology evidence="1">Single-pass type II membrane protein</topology>
    </subcellularLocation>
</comment>
<dbReference type="AlphaFoldDB" id="A0AAX6EGR6"/>
<accession>A0AAX6EGR6</accession>
<evidence type="ECO:0000256" key="1">
    <source>
        <dbReference type="ARBA" id="ARBA00004606"/>
    </source>
</evidence>
<name>A0AAX6EGR6_IRIPA</name>
<keyword evidence="2" id="KW-0328">Glycosyltransferase</keyword>
<dbReference type="PROSITE" id="PS51257">
    <property type="entry name" value="PROKAR_LIPOPROTEIN"/>
    <property type="match status" value="1"/>
</dbReference>
<sequence>MTKKKNSSPHPSLRKHLAVALQLVLTLSVLACILAFLHTQSHQPFIPLDVPEEELQPFAGTPKAAFLFLAREGLPLDLLWHPFFAGADDAGGPSFSVYVHSRPGFVLDPTTTRSSFFYGRQIENSVPVGWGEASMIEAERLLLRAALEDPANQRFVLLSDSCVPLYNFSYTYNYLMSSSKSFVDSFHDKKETRYNPKMSPTISEGRWRKGSQWITLIRKHAVVIVADGVIFPVFKKHCQRRPELKLEGKRITKPIFQKEHNCIPDEHYVQTLLSMSKLDHELERRTLTFTSWNQSKNENGKESWHPITFEYSNASPQQIKAIKDINHVDYETDFRTEWCQCNSTFVPCFLFARKFSPGAAMRILTDGSVGPFNAASLLS</sequence>
<dbReference type="Pfam" id="PF02485">
    <property type="entry name" value="Branch"/>
    <property type="match status" value="1"/>
</dbReference>
<keyword evidence="3" id="KW-0808">Transferase</keyword>
<comment type="caution">
    <text evidence="6">The sequence shown here is derived from an EMBL/GenBank/DDBJ whole genome shotgun (WGS) entry which is preliminary data.</text>
</comment>
<dbReference type="PANTHER" id="PTHR31042:SF70">
    <property type="entry name" value="OS01G0695200 PROTEIN"/>
    <property type="match status" value="1"/>
</dbReference>
<dbReference type="PANTHER" id="PTHR31042">
    <property type="entry name" value="CORE-2/I-BRANCHING BETA-1,6-N-ACETYLGLUCOSAMINYLTRANSFERASE FAMILY PROTEIN-RELATED"/>
    <property type="match status" value="1"/>
</dbReference>
<dbReference type="GO" id="GO:0016020">
    <property type="term" value="C:membrane"/>
    <property type="evidence" value="ECO:0007669"/>
    <property type="project" value="UniProtKB-SubCell"/>
</dbReference>
<proteinExistence type="predicted"/>
<evidence type="ECO:0008006" key="8">
    <source>
        <dbReference type="Google" id="ProtNLM"/>
    </source>
</evidence>
<keyword evidence="7" id="KW-1185">Reference proteome</keyword>
<dbReference type="GO" id="GO:0016757">
    <property type="term" value="F:glycosyltransferase activity"/>
    <property type="evidence" value="ECO:0007669"/>
    <property type="project" value="UniProtKB-KW"/>
</dbReference>
<keyword evidence="4" id="KW-0472">Membrane</keyword>